<dbReference type="PANTHER" id="PTHR10845">
    <property type="entry name" value="REGULATOR OF G PROTEIN SIGNALING"/>
    <property type="match status" value="1"/>
</dbReference>
<proteinExistence type="predicted"/>
<dbReference type="AlphaFoldDB" id="A0AAN8BDB8"/>
<organism evidence="2 3">
    <name type="scientific">Champsocephalus esox</name>
    <name type="common">pike icefish</name>
    <dbReference type="NCBI Taxonomy" id="159716"/>
    <lineage>
        <taxon>Eukaryota</taxon>
        <taxon>Metazoa</taxon>
        <taxon>Chordata</taxon>
        <taxon>Craniata</taxon>
        <taxon>Vertebrata</taxon>
        <taxon>Euteleostomi</taxon>
        <taxon>Actinopterygii</taxon>
        <taxon>Neopterygii</taxon>
        <taxon>Teleostei</taxon>
        <taxon>Neoteleostei</taxon>
        <taxon>Acanthomorphata</taxon>
        <taxon>Eupercaria</taxon>
        <taxon>Perciformes</taxon>
        <taxon>Notothenioidei</taxon>
        <taxon>Channichthyidae</taxon>
        <taxon>Champsocephalus</taxon>
    </lineage>
</organism>
<dbReference type="PROSITE" id="PS50132">
    <property type="entry name" value="RGS"/>
    <property type="match status" value="1"/>
</dbReference>
<dbReference type="EMBL" id="JAULUE010002061">
    <property type="protein sequence ID" value="KAK5883123.1"/>
    <property type="molecule type" value="Genomic_DNA"/>
</dbReference>
<reference evidence="2 3" key="1">
    <citation type="journal article" date="2023" name="Mol. Biol. Evol.">
        <title>Genomics of Secondarily Temperate Adaptation in the Only Non-Antarctic Icefish.</title>
        <authorList>
            <person name="Rivera-Colon A.G."/>
            <person name="Rayamajhi N."/>
            <person name="Minhas B.F."/>
            <person name="Madrigal G."/>
            <person name="Bilyk K.T."/>
            <person name="Yoon V."/>
            <person name="Hune M."/>
            <person name="Gregory S."/>
            <person name="Cheng C.H.C."/>
            <person name="Catchen J.M."/>
        </authorList>
    </citation>
    <scope>NUCLEOTIDE SEQUENCE [LARGE SCALE GENOMIC DNA]</scope>
    <source>
        <strain evidence="2">JC2023a</strain>
    </source>
</reference>
<dbReference type="Gene3D" id="1.10.167.10">
    <property type="entry name" value="Regulator of G-protein Signalling 4, domain 2"/>
    <property type="match status" value="1"/>
</dbReference>
<protein>
    <recommendedName>
        <fullName evidence="1">RGS domain-containing protein</fullName>
    </recommendedName>
</protein>
<dbReference type="Pfam" id="PF00615">
    <property type="entry name" value="RGS"/>
    <property type="match status" value="1"/>
</dbReference>
<comment type="caution">
    <text evidence="2">The sequence shown here is derived from an EMBL/GenBank/DDBJ whole genome shotgun (WGS) entry which is preliminary data.</text>
</comment>
<gene>
    <name evidence="2" type="ORF">CesoFtcFv8_019486</name>
</gene>
<evidence type="ECO:0000259" key="1">
    <source>
        <dbReference type="PROSITE" id="PS50132"/>
    </source>
</evidence>
<accession>A0AAN8BDB8</accession>
<feature type="domain" description="RGS" evidence="1">
    <location>
        <begin position="51"/>
        <end position="87"/>
    </location>
</feature>
<evidence type="ECO:0000313" key="2">
    <source>
        <dbReference type="EMBL" id="KAK5883123.1"/>
    </source>
</evidence>
<dbReference type="InterPro" id="IPR016137">
    <property type="entry name" value="RGS"/>
</dbReference>
<dbReference type="SUPFAM" id="SSF48097">
    <property type="entry name" value="Regulator of G-protein signaling, RGS"/>
    <property type="match status" value="1"/>
</dbReference>
<sequence length="91" mass="9993">MASFGVPPVSLRHGVRLVAQAASTVEQVLLAVGEQVNLDSKTRDLSLQLLQAPSHASLSLAQKRIFSLLDLDCYPRFLQSDIYLSLLREAD</sequence>
<dbReference type="InterPro" id="IPR044926">
    <property type="entry name" value="RGS_subdomain_2"/>
</dbReference>
<dbReference type="InterPro" id="IPR036305">
    <property type="entry name" value="RGS_sf"/>
</dbReference>
<dbReference type="PANTHER" id="PTHR10845:SF242">
    <property type="entry name" value="NOVEL PROTEIN SIMILAR TO VERTEBRATE REGULATOR OF G-PROTEIN SIGNALLING FAMILY"/>
    <property type="match status" value="1"/>
</dbReference>
<keyword evidence="3" id="KW-1185">Reference proteome</keyword>
<evidence type="ECO:0000313" key="3">
    <source>
        <dbReference type="Proteomes" id="UP001335648"/>
    </source>
</evidence>
<name>A0AAN8BDB8_9TELE</name>
<dbReference type="Proteomes" id="UP001335648">
    <property type="component" value="Unassembled WGS sequence"/>
</dbReference>